<feature type="region of interest" description="Disordered" evidence="1">
    <location>
        <begin position="109"/>
        <end position="173"/>
    </location>
</feature>
<dbReference type="Proteomes" id="UP001501736">
    <property type="component" value="Unassembled WGS sequence"/>
</dbReference>
<feature type="compositionally biased region" description="Basic and acidic residues" evidence="1">
    <location>
        <begin position="155"/>
        <end position="170"/>
    </location>
</feature>
<dbReference type="EMBL" id="BAAAYG010000001">
    <property type="protein sequence ID" value="GAA3278524.1"/>
    <property type="molecule type" value="Genomic_DNA"/>
</dbReference>
<evidence type="ECO:0000313" key="2">
    <source>
        <dbReference type="EMBL" id="GAA3278524.1"/>
    </source>
</evidence>
<comment type="caution">
    <text evidence="2">The sequence shown here is derived from an EMBL/GenBank/DDBJ whole genome shotgun (WGS) entry which is preliminary data.</text>
</comment>
<keyword evidence="3" id="KW-1185">Reference proteome</keyword>
<reference evidence="3" key="1">
    <citation type="journal article" date="2019" name="Int. J. Syst. Evol. Microbiol.">
        <title>The Global Catalogue of Microorganisms (GCM) 10K type strain sequencing project: providing services to taxonomists for standard genome sequencing and annotation.</title>
        <authorList>
            <consortium name="The Broad Institute Genomics Platform"/>
            <consortium name="The Broad Institute Genome Sequencing Center for Infectious Disease"/>
            <person name="Wu L."/>
            <person name="Ma J."/>
        </authorList>
    </citation>
    <scope>NUCLEOTIDE SEQUENCE [LARGE SCALE GENOMIC DNA]</scope>
    <source>
        <strain evidence="3">JCM 11483</strain>
    </source>
</reference>
<proteinExistence type="predicted"/>
<name>A0ABP6RD84_9MICC</name>
<dbReference type="RefSeq" id="WP_344717194.1">
    <property type="nucleotide sequence ID" value="NZ_BAAAYG010000001.1"/>
</dbReference>
<sequence length="322" mass="34190">MAEGEISESFSLGSSDGDLTAQEARQLTDQIKTGLAVVWEHIIRAYQGRAWLALGHQTWDQFIQREFGSMNLQPPREEREQTISSLRDAGMSVRAIAAATQLGRGTVGRAISSSHAGVPTGTPDGESSEQMMPTDPTPAPIQGIDGKQYAAARPRSGDDEHKEPASDEPRVPGQISIADELGEDAGDAVSGSVLGMSPEEAGIPVVDIEATEANHREQSRRDLREFHASGQAAVPMTIKLAARLSASVVPAMGDSPLTDEERVGVISDSARCVRTLANLLSRTAAAPEALAADDAAAEEVMSNVTDAVEDLSRAVDGWRKTR</sequence>
<evidence type="ECO:0000256" key="1">
    <source>
        <dbReference type="SAM" id="MobiDB-lite"/>
    </source>
</evidence>
<evidence type="ECO:0000313" key="3">
    <source>
        <dbReference type="Proteomes" id="UP001501736"/>
    </source>
</evidence>
<protein>
    <submittedName>
        <fullName evidence="2">Uncharacterized protein</fullName>
    </submittedName>
</protein>
<accession>A0ABP6RD84</accession>
<organism evidence="2 3">
    <name type="scientific">Nesterenkonia halobia</name>
    <dbReference type="NCBI Taxonomy" id="37922"/>
    <lineage>
        <taxon>Bacteria</taxon>
        <taxon>Bacillati</taxon>
        <taxon>Actinomycetota</taxon>
        <taxon>Actinomycetes</taxon>
        <taxon>Micrococcales</taxon>
        <taxon>Micrococcaceae</taxon>
        <taxon>Nesterenkonia</taxon>
    </lineage>
</organism>
<gene>
    <name evidence="2" type="ORF">GCM10020260_00710</name>
</gene>